<dbReference type="KEGG" id="bvz:BRAD3257_6079"/>
<dbReference type="AlphaFoldDB" id="A0A2U3Q6M4"/>
<dbReference type="RefSeq" id="WP_122404501.1">
    <property type="nucleotide sequence ID" value="NZ_LS398110.1"/>
</dbReference>
<name>A0A2U3Q6M4_9BRAD</name>
<accession>A0A2U3Q6M4</accession>
<evidence type="ECO:0000313" key="1">
    <source>
        <dbReference type="EMBL" id="SPP96998.1"/>
    </source>
</evidence>
<proteinExistence type="predicted"/>
<protein>
    <submittedName>
        <fullName evidence="1">Uncharacterized protein</fullName>
    </submittedName>
</protein>
<dbReference type="Proteomes" id="UP000246085">
    <property type="component" value="Chromosome BRAD3257"/>
</dbReference>
<dbReference type="EMBL" id="LS398110">
    <property type="protein sequence ID" value="SPP96998.1"/>
    <property type="molecule type" value="Genomic_DNA"/>
</dbReference>
<evidence type="ECO:0000313" key="2">
    <source>
        <dbReference type="Proteomes" id="UP000246085"/>
    </source>
</evidence>
<gene>
    <name evidence="1" type="ORF">BRAD3257_6079</name>
</gene>
<organism evidence="1 2">
    <name type="scientific">Bradyrhizobium vignae</name>
    <dbReference type="NCBI Taxonomy" id="1549949"/>
    <lineage>
        <taxon>Bacteria</taxon>
        <taxon>Pseudomonadati</taxon>
        <taxon>Pseudomonadota</taxon>
        <taxon>Alphaproteobacteria</taxon>
        <taxon>Hyphomicrobiales</taxon>
        <taxon>Nitrobacteraceae</taxon>
        <taxon>Bradyrhizobium</taxon>
    </lineage>
</organism>
<sequence length="103" mass="11306">MQALVVVCTRSQLGNKADIERAFAHLMYESDPESGFADVQENTQSSYQDWLKIIRETIGIRRIDALTAKYLLQGLAGAGLARRGAAGASCLRLHPDDQDSARL</sequence>
<reference evidence="1 2" key="1">
    <citation type="submission" date="2018-03" db="EMBL/GenBank/DDBJ databases">
        <authorList>
            <person name="Gully D."/>
        </authorList>
    </citation>
    <scope>NUCLEOTIDE SEQUENCE [LARGE SCALE GENOMIC DNA]</scope>
    <source>
        <strain evidence="1">ORS3257</strain>
    </source>
</reference>